<dbReference type="PANTHER" id="PTHR30213">
    <property type="entry name" value="INNER MEMBRANE PROTEIN YHJD"/>
    <property type="match status" value="1"/>
</dbReference>
<name>A0A0C1L205_9BACT</name>
<dbReference type="AlphaFoldDB" id="A0A0C1L205"/>
<keyword evidence="2" id="KW-1003">Cell membrane</keyword>
<reference evidence="7 8" key="1">
    <citation type="submission" date="2014-11" db="EMBL/GenBank/DDBJ databases">
        <title>Genome sequence of Flavihumibacter solisilvae 3-3.</title>
        <authorList>
            <person name="Zhou G."/>
            <person name="Li M."/>
            <person name="Wang G."/>
        </authorList>
    </citation>
    <scope>NUCLEOTIDE SEQUENCE [LARGE SCALE GENOMIC DNA]</scope>
    <source>
        <strain evidence="7 8">3-3</strain>
    </source>
</reference>
<feature type="transmembrane region" description="Helical" evidence="6">
    <location>
        <begin position="54"/>
        <end position="79"/>
    </location>
</feature>
<evidence type="ECO:0000313" key="7">
    <source>
        <dbReference type="EMBL" id="KIC93631.1"/>
    </source>
</evidence>
<accession>A0A0C1L205</accession>
<keyword evidence="5 6" id="KW-0472">Membrane</keyword>
<gene>
    <name evidence="7" type="ORF">OI18_15800</name>
</gene>
<evidence type="ECO:0000256" key="3">
    <source>
        <dbReference type="ARBA" id="ARBA00022692"/>
    </source>
</evidence>
<dbReference type="PANTHER" id="PTHR30213:SF0">
    <property type="entry name" value="UPF0761 MEMBRANE PROTEIN YIHY"/>
    <property type="match status" value="1"/>
</dbReference>
<protein>
    <submittedName>
        <fullName evidence="7">Uncharacterized protein</fullName>
    </submittedName>
</protein>
<evidence type="ECO:0000256" key="1">
    <source>
        <dbReference type="ARBA" id="ARBA00004651"/>
    </source>
</evidence>
<keyword evidence="3 6" id="KW-0812">Transmembrane</keyword>
<dbReference type="STRING" id="1349421.OI18_15800"/>
<feature type="transmembrane region" description="Helical" evidence="6">
    <location>
        <begin position="209"/>
        <end position="229"/>
    </location>
</feature>
<evidence type="ECO:0000256" key="5">
    <source>
        <dbReference type="ARBA" id="ARBA00023136"/>
    </source>
</evidence>
<feature type="transmembrane region" description="Helical" evidence="6">
    <location>
        <begin position="241"/>
        <end position="261"/>
    </location>
</feature>
<dbReference type="GO" id="GO:0005886">
    <property type="term" value="C:plasma membrane"/>
    <property type="evidence" value="ECO:0007669"/>
    <property type="project" value="UniProtKB-SubCell"/>
</dbReference>
<dbReference type="Pfam" id="PF03631">
    <property type="entry name" value="Virul_fac_BrkB"/>
    <property type="match status" value="1"/>
</dbReference>
<keyword evidence="4 6" id="KW-1133">Transmembrane helix</keyword>
<feature type="transmembrane region" description="Helical" evidence="6">
    <location>
        <begin position="162"/>
        <end position="183"/>
    </location>
</feature>
<organism evidence="7 8">
    <name type="scientific">Flavihumibacter solisilvae</name>
    <dbReference type="NCBI Taxonomy" id="1349421"/>
    <lineage>
        <taxon>Bacteria</taxon>
        <taxon>Pseudomonadati</taxon>
        <taxon>Bacteroidota</taxon>
        <taxon>Chitinophagia</taxon>
        <taxon>Chitinophagales</taxon>
        <taxon>Chitinophagaceae</taxon>
        <taxon>Flavihumibacter</taxon>
    </lineage>
</organism>
<feature type="transmembrane region" description="Helical" evidence="6">
    <location>
        <begin position="120"/>
        <end position="141"/>
    </location>
</feature>
<dbReference type="Proteomes" id="UP000031408">
    <property type="component" value="Unassembled WGS sequence"/>
</dbReference>
<proteinExistence type="predicted"/>
<dbReference type="NCBIfam" id="TIGR00765">
    <property type="entry name" value="yihY_not_rbn"/>
    <property type="match status" value="1"/>
</dbReference>
<comment type="caution">
    <text evidence="7">The sequence shown here is derived from an EMBL/GenBank/DDBJ whole genome shotgun (WGS) entry which is preliminary data.</text>
</comment>
<dbReference type="OrthoDB" id="977385at2"/>
<evidence type="ECO:0000313" key="8">
    <source>
        <dbReference type="Proteomes" id="UP000031408"/>
    </source>
</evidence>
<evidence type="ECO:0000256" key="4">
    <source>
        <dbReference type="ARBA" id="ARBA00022989"/>
    </source>
</evidence>
<comment type="subcellular location">
    <subcellularLocation>
        <location evidence="1">Cell membrane</location>
        <topology evidence="1">Multi-pass membrane protein</topology>
    </subcellularLocation>
</comment>
<dbReference type="PIRSF" id="PIRSF035875">
    <property type="entry name" value="RNase_BN"/>
    <property type="match status" value="1"/>
</dbReference>
<evidence type="ECO:0000256" key="2">
    <source>
        <dbReference type="ARBA" id="ARBA00022475"/>
    </source>
</evidence>
<dbReference type="EMBL" id="JSVC01000018">
    <property type="protein sequence ID" value="KIC93631.1"/>
    <property type="molecule type" value="Genomic_DNA"/>
</dbReference>
<keyword evidence="8" id="KW-1185">Reference proteome</keyword>
<dbReference type="InterPro" id="IPR017039">
    <property type="entry name" value="Virul_fac_BrkB"/>
</dbReference>
<evidence type="ECO:0000256" key="6">
    <source>
        <dbReference type="SAM" id="Phobius"/>
    </source>
</evidence>
<sequence length="328" mass="37673">MIKLERIIRNSFPVQWVTNKSKKIILPGFEGLPLYDVVIFFMQQVRKVGLNDRAAAISFNLLMAIPAATIFICTLIPYMPFSRQITVQLLLLTRDITPNYNTFKLVKDFLEDFLETPRSGLLSIGFFLAVFYASNAVMGIMRTFNKSLLYATSRNFIESRWMAVRITTVLIFMILLAIILLMAQGQLLHWVLDKLNINSPIVSWLVTNLRWLFIFSLVYYSIAIIYKYVPAIHERWQLSSPGTIFATALIILTMVGFSVWVNKFNNFNKVYGSIGTILILMLFIYFSSLVLLIGYELNVSIHSLKIMALERNRKEAANDGILKKNPEL</sequence>
<dbReference type="RefSeq" id="WP_039141520.1">
    <property type="nucleotide sequence ID" value="NZ_JSVC01000018.1"/>
</dbReference>
<feature type="transmembrane region" description="Helical" evidence="6">
    <location>
        <begin position="273"/>
        <end position="295"/>
    </location>
</feature>